<keyword evidence="2" id="KW-1185">Reference proteome</keyword>
<dbReference type="EMBL" id="KB468168">
    <property type="protein sequence ID" value="PCH44773.1"/>
    <property type="molecule type" value="Genomic_DNA"/>
</dbReference>
<gene>
    <name evidence="1" type="ORF">WOLCODRAFT_145159</name>
</gene>
<dbReference type="AlphaFoldDB" id="A0A2H3JXR4"/>
<accession>A0A2H3JXR4</accession>
<evidence type="ECO:0000313" key="2">
    <source>
        <dbReference type="Proteomes" id="UP000218811"/>
    </source>
</evidence>
<name>A0A2H3JXR4_WOLCO</name>
<dbReference type="Proteomes" id="UP000218811">
    <property type="component" value="Unassembled WGS sequence"/>
</dbReference>
<proteinExistence type="predicted"/>
<organism evidence="1 2">
    <name type="scientific">Wolfiporia cocos (strain MD-104)</name>
    <name type="common">Brown rot fungus</name>
    <dbReference type="NCBI Taxonomy" id="742152"/>
    <lineage>
        <taxon>Eukaryota</taxon>
        <taxon>Fungi</taxon>
        <taxon>Dikarya</taxon>
        <taxon>Basidiomycota</taxon>
        <taxon>Agaricomycotina</taxon>
        <taxon>Agaricomycetes</taxon>
        <taxon>Polyporales</taxon>
        <taxon>Phaeolaceae</taxon>
        <taxon>Wolfiporia</taxon>
    </lineage>
</organism>
<evidence type="ECO:0000313" key="1">
    <source>
        <dbReference type="EMBL" id="PCH44773.1"/>
    </source>
</evidence>
<reference evidence="1 2" key="1">
    <citation type="journal article" date="2012" name="Science">
        <title>The Paleozoic origin of enzymatic lignin decomposition reconstructed from 31 fungal genomes.</title>
        <authorList>
            <person name="Floudas D."/>
            <person name="Binder M."/>
            <person name="Riley R."/>
            <person name="Barry K."/>
            <person name="Blanchette R.A."/>
            <person name="Henrissat B."/>
            <person name="Martinez A.T."/>
            <person name="Otillar R."/>
            <person name="Spatafora J.W."/>
            <person name="Yadav J.S."/>
            <person name="Aerts A."/>
            <person name="Benoit I."/>
            <person name="Boyd A."/>
            <person name="Carlson A."/>
            <person name="Copeland A."/>
            <person name="Coutinho P.M."/>
            <person name="de Vries R.P."/>
            <person name="Ferreira P."/>
            <person name="Findley K."/>
            <person name="Foster B."/>
            <person name="Gaskell J."/>
            <person name="Glotzer D."/>
            <person name="Gorecki P."/>
            <person name="Heitman J."/>
            <person name="Hesse C."/>
            <person name="Hori C."/>
            <person name="Igarashi K."/>
            <person name="Jurgens J.A."/>
            <person name="Kallen N."/>
            <person name="Kersten P."/>
            <person name="Kohler A."/>
            <person name="Kuees U."/>
            <person name="Kumar T.K.A."/>
            <person name="Kuo A."/>
            <person name="LaButti K."/>
            <person name="Larrondo L.F."/>
            <person name="Lindquist E."/>
            <person name="Ling A."/>
            <person name="Lombard V."/>
            <person name="Lucas S."/>
            <person name="Lundell T."/>
            <person name="Martin R."/>
            <person name="McLaughlin D.J."/>
            <person name="Morgenstern I."/>
            <person name="Morin E."/>
            <person name="Murat C."/>
            <person name="Nagy L.G."/>
            <person name="Nolan M."/>
            <person name="Ohm R.A."/>
            <person name="Patyshakuliyeva A."/>
            <person name="Rokas A."/>
            <person name="Ruiz-Duenas F.J."/>
            <person name="Sabat G."/>
            <person name="Salamov A."/>
            <person name="Samejima M."/>
            <person name="Schmutz J."/>
            <person name="Slot J.C."/>
            <person name="St John F."/>
            <person name="Stenlid J."/>
            <person name="Sun H."/>
            <person name="Sun S."/>
            <person name="Syed K."/>
            <person name="Tsang A."/>
            <person name="Wiebenga A."/>
            <person name="Young D."/>
            <person name="Pisabarro A."/>
            <person name="Eastwood D.C."/>
            <person name="Martin F."/>
            <person name="Cullen D."/>
            <person name="Grigoriev I.V."/>
            <person name="Hibbett D.S."/>
        </authorList>
    </citation>
    <scope>NUCLEOTIDE SEQUENCE [LARGE SCALE GENOMIC DNA]</scope>
    <source>
        <strain evidence="1 2">MD-104</strain>
    </source>
</reference>
<sequence>MTYSIVFVDHIGGISSLDVEAKDVESFREELEEHTGLPESYVLYYITRIKLNEHCELSSVQTRDLFQVIAKSAIEAGVERALEATKEEILKALTDAMKSTLKRKVWEISENAIADVMQEVVEEETIAGVRKAIKRPRLTSK</sequence>
<protein>
    <submittedName>
        <fullName evidence="1">Uncharacterized protein</fullName>
    </submittedName>
</protein>